<dbReference type="EMBL" id="JARJLG010000122">
    <property type="protein sequence ID" value="KAJ7741567.1"/>
    <property type="molecule type" value="Genomic_DNA"/>
</dbReference>
<dbReference type="AlphaFoldDB" id="A0AAD7N0T4"/>
<comment type="caution">
    <text evidence="1">The sequence shown here is derived from an EMBL/GenBank/DDBJ whole genome shotgun (WGS) entry which is preliminary data.</text>
</comment>
<name>A0AAD7N0T4_9AGAR</name>
<protein>
    <submittedName>
        <fullName evidence="1">Uncharacterized protein</fullName>
    </submittedName>
</protein>
<proteinExistence type="predicted"/>
<gene>
    <name evidence="1" type="ORF">DFH07DRAFT_964917</name>
</gene>
<keyword evidence="2" id="KW-1185">Reference proteome</keyword>
<reference evidence="1" key="1">
    <citation type="submission" date="2023-03" db="EMBL/GenBank/DDBJ databases">
        <title>Massive genome expansion in bonnet fungi (Mycena s.s.) driven by repeated elements and novel gene families across ecological guilds.</title>
        <authorList>
            <consortium name="Lawrence Berkeley National Laboratory"/>
            <person name="Harder C.B."/>
            <person name="Miyauchi S."/>
            <person name="Viragh M."/>
            <person name="Kuo A."/>
            <person name="Thoen E."/>
            <person name="Andreopoulos B."/>
            <person name="Lu D."/>
            <person name="Skrede I."/>
            <person name="Drula E."/>
            <person name="Henrissat B."/>
            <person name="Morin E."/>
            <person name="Kohler A."/>
            <person name="Barry K."/>
            <person name="LaButti K."/>
            <person name="Morin E."/>
            <person name="Salamov A."/>
            <person name="Lipzen A."/>
            <person name="Mereny Z."/>
            <person name="Hegedus B."/>
            <person name="Baldrian P."/>
            <person name="Stursova M."/>
            <person name="Weitz H."/>
            <person name="Taylor A."/>
            <person name="Grigoriev I.V."/>
            <person name="Nagy L.G."/>
            <person name="Martin F."/>
            <person name="Kauserud H."/>
        </authorList>
    </citation>
    <scope>NUCLEOTIDE SEQUENCE</scope>
    <source>
        <strain evidence="1">CBHHK188m</strain>
    </source>
</reference>
<accession>A0AAD7N0T4</accession>
<evidence type="ECO:0000313" key="2">
    <source>
        <dbReference type="Proteomes" id="UP001215280"/>
    </source>
</evidence>
<dbReference type="Proteomes" id="UP001215280">
    <property type="component" value="Unassembled WGS sequence"/>
</dbReference>
<evidence type="ECO:0000313" key="1">
    <source>
        <dbReference type="EMBL" id="KAJ7741567.1"/>
    </source>
</evidence>
<sequence length="199" mass="22265">MPLLLQAANGPSPHPIPVQSLNNQLRLDIAFYDAVIVIPTNSQPKVISRFYLVCDNGLAPFQRNLHYACKGAIVEDICLFANHGQAPNELVFDRNVFECRLADGSSMELILLLVPPRMVFFDVSPTPNLEYVGNGYNAIKFDNPILHYTHGPYSGRRANGEVVRGWRAMPDDEEDLPADDPEMQGLVDSLREVRNKVYA</sequence>
<organism evidence="1 2">
    <name type="scientific">Mycena maculata</name>
    <dbReference type="NCBI Taxonomy" id="230809"/>
    <lineage>
        <taxon>Eukaryota</taxon>
        <taxon>Fungi</taxon>
        <taxon>Dikarya</taxon>
        <taxon>Basidiomycota</taxon>
        <taxon>Agaricomycotina</taxon>
        <taxon>Agaricomycetes</taxon>
        <taxon>Agaricomycetidae</taxon>
        <taxon>Agaricales</taxon>
        <taxon>Marasmiineae</taxon>
        <taxon>Mycenaceae</taxon>
        <taxon>Mycena</taxon>
    </lineage>
</organism>